<keyword evidence="1" id="KW-0175">Coiled coil</keyword>
<sequence length="458" mass="51147">ASWHGPGSPQLRAASWRVSSELDSRPGPEPEAEGDSGGSTEDNYVPRELMGCTLETPILLDGSDSDEPSQDINVGCKRKAETGHRSEGGEQTPFYRLHPIFPSEASELQAHEEALRQAQRRTDLLKEKQQEIKDRIRHLEEMELAARMRVKRESRKSAMTCQTDLLVDRVITGLTASSGTLAYCTSKYFRGQLLSPCSQQLFRLDWTEDRASRSADCRVLSVADSKGTVPMKVYGFDGNLVTWGEAWAKLQHRVSVSTEVHPSVEIFTIPAEDDMAPPALRDGQSKGLRVHSSVHKLGKGTLIGMYDGWVALNNAEYSVRVAVGVHEKAYESYAVEFDRWNDLNQKALEGDSLLITAYGEGRFNAMKYINDISYDPMNGIHPMDRLANVRFVEVEVDGWPYLLVITIADIMGGDEILLAYGNDYWKGMQKVHERHSVCRQQLVQLVKGLQDNGSTNAN</sequence>
<evidence type="ECO:0000313" key="4">
    <source>
        <dbReference type="Proteomes" id="UP001190700"/>
    </source>
</evidence>
<accession>A0AAE0G7W7</accession>
<dbReference type="SUPFAM" id="SSF82199">
    <property type="entry name" value="SET domain"/>
    <property type="match status" value="1"/>
</dbReference>
<dbReference type="InterPro" id="IPR046341">
    <property type="entry name" value="SET_dom_sf"/>
</dbReference>
<evidence type="ECO:0000256" key="1">
    <source>
        <dbReference type="SAM" id="Coils"/>
    </source>
</evidence>
<feature type="non-terminal residue" evidence="3">
    <location>
        <position position="1"/>
    </location>
</feature>
<feature type="region of interest" description="Disordered" evidence="2">
    <location>
        <begin position="1"/>
        <end position="50"/>
    </location>
</feature>
<evidence type="ECO:0000313" key="3">
    <source>
        <dbReference type="EMBL" id="KAK3272556.1"/>
    </source>
</evidence>
<name>A0AAE0G7W7_9CHLO</name>
<dbReference type="Proteomes" id="UP001190700">
    <property type="component" value="Unassembled WGS sequence"/>
</dbReference>
<feature type="coiled-coil region" evidence="1">
    <location>
        <begin position="108"/>
        <end position="145"/>
    </location>
</feature>
<proteinExistence type="predicted"/>
<organism evidence="3 4">
    <name type="scientific">Cymbomonas tetramitiformis</name>
    <dbReference type="NCBI Taxonomy" id="36881"/>
    <lineage>
        <taxon>Eukaryota</taxon>
        <taxon>Viridiplantae</taxon>
        <taxon>Chlorophyta</taxon>
        <taxon>Pyramimonadophyceae</taxon>
        <taxon>Pyramimonadales</taxon>
        <taxon>Pyramimonadaceae</taxon>
        <taxon>Cymbomonas</taxon>
    </lineage>
</organism>
<dbReference type="Gene3D" id="2.170.270.10">
    <property type="entry name" value="SET domain"/>
    <property type="match status" value="1"/>
</dbReference>
<evidence type="ECO:0000256" key="2">
    <source>
        <dbReference type="SAM" id="MobiDB-lite"/>
    </source>
</evidence>
<gene>
    <name evidence="3" type="ORF">CYMTET_19156</name>
</gene>
<protein>
    <recommendedName>
        <fullName evidence="5">SET domain-containing protein</fullName>
    </recommendedName>
</protein>
<keyword evidence="4" id="KW-1185">Reference proteome</keyword>
<reference evidence="3 4" key="1">
    <citation type="journal article" date="2015" name="Genome Biol. Evol.">
        <title>Comparative Genomics of a Bacterivorous Green Alga Reveals Evolutionary Causalities and Consequences of Phago-Mixotrophic Mode of Nutrition.</title>
        <authorList>
            <person name="Burns J.A."/>
            <person name="Paasch A."/>
            <person name="Narechania A."/>
            <person name="Kim E."/>
        </authorList>
    </citation>
    <scope>NUCLEOTIDE SEQUENCE [LARGE SCALE GENOMIC DNA]</scope>
    <source>
        <strain evidence="3 4">PLY_AMNH</strain>
    </source>
</reference>
<dbReference type="AlphaFoldDB" id="A0AAE0G7W7"/>
<dbReference type="EMBL" id="LGRX02008901">
    <property type="protein sequence ID" value="KAK3272556.1"/>
    <property type="molecule type" value="Genomic_DNA"/>
</dbReference>
<evidence type="ECO:0008006" key="5">
    <source>
        <dbReference type="Google" id="ProtNLM"/>
    </source>
</evidence>
<comment type="caution">
    <text evidence="3">The sequence shown here is derived from an EMBL/GenBank/DDBJ whole genome shotgun (WGS) entry which is preliminary data.</text>
</comment>